<dbReference type="EMBL" id="LR796441">
    <property type="protein sequence ID" value="CAB4144947.1"/>
    <property type="molecule type" value="Genomic_DNA"/>
</dbReference>
<accession>A0A6J5NAN8</accession>
<organism evidence="2">
    <name type="scientific">uncultured Caudovirales phage</name>
    <dbReference type="NCBI Taxonomy" id="2100421"/>
    <lineage>
        <taxon>Viruses</taxon>
        <taxon>Duplodnaviria</taxon>
        <taxon>Heunggongvirae</taxon>
        <taxon>Uroviricota</taxon>
        <taxon>Caudoviricetes</taxon>
        <taxon>Peduoviridae</taxon>
        <taxon>Maltschvirus</taxon>
        <taxon>Maltschvirus maltsch</taxon>
    </lineage>
</organism>
<evidence type="ECO:0000313" key="2">
    <source>
        <dbReference type="EMBL" id="CAB4155923.1"/>
    </source>
</evidence>
<evidence type="ECO:0000313" key="1">
    <source>
        <dbReference type="EMBL" id="CAB4144947.1"/>
    </source>
</evidence>
<gene>
    <name evidence="1" type="ORF">UFOVP467_7</name>
    <name evidence="2" type="ORF">UFOVP657_27</name>
</gene>
<proteinExistence type="predicted"/>
<name>A0A6J5NAN8_9CAUD</name>
<sequence>MTEEEWNIKDLAFEKALRNLRDEFPEFYLEVWGPYDFVVGVNREEFQSHDLIMAEIIEREDEWPEVVTELHEGFDANYGTNWDRIDITVKEVRRNASRRHTH</sequence>
<protein>
    <submittedName>
        <fullName evidence="2">Uncharacterized protein</fullName>
    </submittedName>
</protein>
<dbReference type="EMBL" id="LR796634">
    <property type="protein sequence ID" value="CAB4155923.1"/>
    <property type="molecule type" value="Genomic_DNA"/>
</dbReference>
<reference evidence="2" key="1">
    <citation type="submission" date="2020-04" db="EMBL/GenBank/DDBJ databases">
        <authorList>
            <person name="Chiriac C."/>
            <person name="Salcher M."/>
            <person name="Ghai R."/>
            <person name="Kavagutti S V."/>
        </authorList>
    </citation>
    <scope>NUCLEOTIDE SEQUENCE</scope>
</reference>